<evidence type="ECO:0000256" key="3">
    <source>
        <dbReference type="ARBA" id="ARBA00022448"/>
    </source>
</evidence>
<reference evidence="10" key="1">
    <citation type="submission" date="2017-05" db="EMBL/GenBank/DDBJ databases">
        <authorList>
            <person name="Sharma S."/>
            <person name="Sidhu C."/>
            <person name="Pinnaka A.K."/>
        </authorList>
    </citation>
    <scope>NUCLEOTIDE SEQUENCE [LARGE SCALE GENOMIC DNA]</scope>
    <source>
        <strain evidence="10">AK93</strain>
    </source>
</reference>
<dbReference type="InterPro" id="IPR051906">
    <property type="entry name" value="TolC-like"/>
</dbReference>
<dbReference type="InterPro" id="IPR003423">
    <property type="entry name" value="OMP_efflux"/>
</dbReference>
<comment type="similarity">
    <text evidence="2">Belongs to the outer membrane factor (OMF) (TC 1.B.17) family.</text>
</comment>
<keyword evidence="4" id="KW-1134">Transmembrane beta strand</keyword>
<dbReference type="GO" id="GO:0009279">
    <property type="term" value="C:cell outer membrane"/>
    <property type="evidence" value="ECO:0007669"/>
    <property type="project" value="UniProtKB-SubCell"/>
</dbReference>
<dbReference type="AlphaFoldDB" id="A0A3E0X280"/>
<feature type="coiled-coil region" evidence="8">
    <location>
        <begin position="46"/>
        <end position="73"/>
    </location>
</feature>
<comment type="caution">
    <text evidence="9">The sequence shown here is derived from an EMBL/GenBank/DDBJ whole genome shotgun (WGS) entry which is preliminary data.</text>
</comment>
<dbReference type="OrthoDB" id="5607838at2"/>
<evidence type="ECO:0000313" key="10">
    <source>
        <dbReference type="Proteomes" id="UP000256763"/>
    </source>
</evidence>
<evidence type="ECO:0000256" key="5">
    <source>
        <dbReference type="ARBA" id="ARBA00022692"/>
    </source>
</evidence>
<keyword evidence="7" id="KW-0998">Cell outer membrane</keyword>
<dbReference type="SUPFAM" id="SSF56954">
    <property type="entry name" value="Outer membrane efflux proteins (OEP)"/>
    <property type="match status" value="1"/>
</dbReference>
<accession>A0A3E0X280</accession>
<evidence type="ECO:0000256" key="2">
    <source>
        <dbReference type="ARBA" id="ARBA00007613"/>
    </source>
</evidence>
<keyword evidence="6" id="KW-0472">Membrane</keyword>
<proteinExistence type="inferred from homology"/>
<keyword evidence="3" id="KW-0813">Transport</keyword>
<dbReference type="GO" id="GO:1990281">
    <property type="term" value="C:efflux pump complex"/>
    <property type="evidence" value="ECO:0007669"/>
    <property type="project" value="TreeGrafter"/>
</dbReference>
<dbReference type="GO" id="GO:0015288">
    <property type="term" value="F:porin activity"/>
    <property type="evidence" value="ECO:0007669"/>
    <property type="project" value="TreeGrafter"/>
</dbReference>
<evidence type="ECO:0000313" key="9">
    <source>
        <dbReference type="EMBL" id="RFA38648.1"/>
    </source>
</evidence>
<sequence length="280" mass="31948">MRQLFLELTYLRQASDVLEENRGLFENLVDLTQREFAAGTTSQQDVLEAELELRRLEERISIVQEQQALALAELARWIGAEAARRPLSDELPELPDPPRYFSTHPILDAEQALVEASLHAVELAQEGYRPQWSVELGYGYAPGGMTDNSGSFSGMVMVDLPLLSRARVNSEVAAERHRYLAAQQAYIERQRALGSQWEGAMGRWQQLLERERRYEQRLLEPARRNAEAAEQAYRAGTIPFRSLIRARVTDLETRLEALRVMIERRQLQAELLYLAGGQAL</sequence>
<evidence type="ECO:0000256" key="7">
    <source>
        <dbReference type="ARBA" id="ARBA00023237"/>
    </source>
</evidence>
<dbReference type="Proteomes" id="UP000256763">
    <property type="component" value="Unassembled WGS sequence"/>
</dbReference>
<name>A0A3E0X280_9GAMM</name>
<keyword evidence="5" id="KW-0812">Transmembrane</keyword>
<evidence type="ECO:0000256" key="4">
    <source>
        <dbReference type="ARBA" id="ARBA00022452"/>
    </source>
</evidence>
<keyword evidence="10" id="KW-1185">Reference proteome</keyword>
<keyword evidence="8" id="KW-0175">Coiled coil</keyword>
<dbReference type="PANTHER" id="PTHR30026:SF20">
    <property type="entry name" value="OUTER MEMBRANE PROTEIN TOLC"/>
    <property type="match status" value="1"/>
</dbReference>
<evidence type="ECO:0000256" key="8">
    <source>
        <dbReference type="SAM" id="Coils"/>
    </source>
</evidence>
<gene>
    <name evidence="9" type="ORF">CAL65_04780</name>
</gene>
<evidence type="ECO:0000256" key="6">
    <source>
        <dbReference type="ARBA" id="ARBA00023136"/>
    </source>
</evidence>
<dbReference type="GO" id="GO:0015562">
    <property type="term" value="F:efflux transmembrane transporter activity"/>
    <property type="evidence" value="ECO:0007669"/>
    <property type="project" value="InterPro"/>
</dbReference>
<dbReference type="Pfam" id="PF02321">
    <property type="entry name" value="OEP"/>
    <property type="match status" value="1"/>
</dbReference>
<protein>
    <recommendedName>
        <fullName evidence="11">Outer membrane efflux protein</fullName>
    </recommendedName>
</protein>
<evidence type="ECO:0000256" key="1">
    <source>
        <dbReference type="ARBA" id="ARBA00004442"/>
    </source>
</evidence>
<comment type="subcellular location">
    <subcellularLocation>
        <location evidence="1">Cell outer membrane</location>
    </subcellularLocation>
</comment>
<organism evidence="9 10">
    <name type="scientific">Alkalilimnicola ehrlichii</name>
    <dbReference type="NCBI Taxonomy" id="351052"/>
    <lineage>
        <taxon>Bacteria</taxon>
        <taxon>Pseudomonadati</taxon>
        <taxon>Pseudomonadota</taxon>
        <taxon>Gammaproteobacteria</taxon>
        <taxon>Chromatiales</taxon>
        <taxon>Ectothiorhodospiraceae</taxon>
        <taxon>Alkalilimnicola</taxon>
    </lineage>
</organism>
<dbReference type="PANTHER" id="PTHR30026">
    <property type="entry name" value="OUTER MEMBRANE PROTEIN TOLC"/>
    <property type="match status" value="1"/>
</dbReference>
<evidence type="ECO:0008006" key="11">
    <source>
        <dbReference type="Google" id="ProtNLM"/>
    </source>
</evidence>
<dbReference type="EMBL" id="NFZW01000003">
    <property type="protein sequence ID" value="RFA38648.1"/>
    <property type="molecule type" value="Genomic_DNA"/>
</dbReference>
<dbReference type="Gene3D" id="1.20.1600.10">
    <property type="entry name" value="Outer membrane efflux proteins (OEP)"/>
    <property type="match status" value="1"/>
</dbReference>